<dbReference type="EMBL" id="JBGBDC010000004">
    <property type="protein sequence ID" value="MEY2251454.1"/>
    <property type="molecule type" value="Genomic_DNA"/>
</dbReference>
<keyword evidence="2" id="KW-1185">Reference proteome</keyword>
<dbReference type="InterPro" id="IPR010064">
    <property type="entry name" value="HK97-gp10_tail"/>
</dbReference>
<dbReference type="RefSeq" id="WP_369459897.1">
    <property type="nucleotide sequence ID" value="NZ_JBGBDC010000004.1"/>
</dbReference>
<proteinExistence type="predicted"/>
<comment type="caution">
    <text evidence="1">The sequence shown here is derived from an EMBL/GenBank/DDBJ whole genome shotgun (WGS) entry which is preliminary data.</text>
</comment>
<reference evidence="1 2" key="1">
    <citation type="journal article" date="2016" name="Int. J. Syst. Evol. Microbiol.">
        <title>Description of Comamonas sediminis sp. nov., isolated from lagoon sediments.</title>
        <authorList>
            <person name="Subhash Y."/>
            <person name="Bang J.J."/>
            <person name="You T.H."/>
            <person name="Lee S.S."/>
        </authorList>
    </citation>
    <scope>NUCLEOTIDE SEQUENCE [LARGE SCALE GENOMIC DNA]</scope>
    <source>
        <strain evidence="1 2">JCM 31169</strain>
    </source>
</reference>
<dbReference type="Pfam" id="PF04883">
    <property type="entry name" value="HK97-gp10_like"/>
    <property type="match status" value="1"/>
</dbReference>
<name>A0ABV4B1U7_9BURK</name>
<sequence>MATSGVKVTGLKELAEFMKQLPEKLQKNVMRGALRAGAKVLEAEAKRGAAVDDGDLRESIRISTRNQKGVVTASVKTDDFKAHWIEFGTAAHWISVAAKDTPTRKTRRGEEKVGLKTLNKMMAKGSLQIGGQFVGASVLHPGIRARPFMRPALDNKGQEAIVAAGNYMKARLATKHGLDTSGVAVEAEQ</sequence>
<organism evidence="1 2">
    <name type="scientific">Comamonas sediminis</name>
    <dbReference type="NCBI Taxonomy" id="1783360"/>
    <lineage>
        <taxon>Bacteria</taxon>
        <taxon>Pseudomonadati</taxon>
        <taxon>Pseudomonadota</taxon>
        <taxon>Betaproteobacteria</taxon>
        <taxon>Burkholderiales</taxon>
        <taxon>Comamonadaceae</taxon>
        <taxon>Comamonas</taxon>
    </lineage>
</organism>
<dbReference type="Proteomes" id="UP001562178">
    <property type="component" value="Unassembled WGS sequence"/>
</dbReference>
<accession>A0ABV4B1U7</accession>
<evidence type="ECO:0000313" key="1">
    <source>
        <dbReference type="EMBL" id="MEY2251454.1"/>
    </source>
</evidence>
<evidence type="ECO:0000313" key="2">
    <source>
        <dbReference type="Proteomes" id="UP001562178"/>
    </source>
</evidence>
<dbReference type="NCBIfam" id="TIGR01725">
    <property type="entry name" value="phge_HK97_gp10"/>
    <property type="match status" value="1"/>
</dbReference>
<protein>
    <submittedName>
        <fullName evidence="1">HK97-gp10 family putative phage morphogenesis protein</fullName>
    </submittedName>
</protein>
<gene>
    <name evidence="1" type="ORF">AB7A72_10595</name>
</gene>